<evidence type="ECO:0000259" key="1">
    <source>
        <dbReference type="PROSITE" id="PS51384"/>
    </source>
</evidence>
<dbReference type="InterPro" id="IPR039261">
    <property type="entry name" value="FNR_nucleotide-bd"/>
</dbReference>
<dbReference type="AlphaFoldDB" id="A0A934I8A1"/>
<accession>A0A934I8A1</accession>
<protein>
    <submittedName>
        <fullName evidence="2">Siderophore-interacting protein</fullName>
    </submittedName>
</protein>
<dbReference type="Proteomes" id="UP000602087">
    <property type="component" value="Unassembled WGS sequence"/>
</dbReference>
<dbReference type="GO" id="GO:0016491">
    <property type="term" value="F:oxidoreductase activity"/>
    <property type="evidence" value="ECO:0007669"/>
    <property type="project" value="InterPro"/>
</dbReference>
<dbReference type="InterPro" id="IPR017938">
    <property type="entry name" value="Riboflavin_synthase-like_b-brl"/>
</dbReference>
<dbReference type="InterPro" id="IPR017927">
    <property type="entry name" value="FAD-bd_FR_type"/>
</dbReference>
<dbReference type="PANTHER" id="PTHR30157">
    <property type="entry name" value="FERRIC REDUCTASE, NADPH-DEPENDENT"/>
    <property type="match status" value="1"/>
</dbReference>
<dbReference type="Pfam" id="PF08021">
    <property type="entry name" value="FAD_binding_9"/>
    <property type="match status" value="1"/>
</dbReference>
<name>A0A934I8A1_9MICO</name>
<dbReference type="InterPro" id="IPR007037">
    <property type="entry name" value="SIP_rossman_dom"/>
</dbReference>
<dbReference type="Gene3D" id="3.40.50.80">
    <property type="entry name" value="Nucleotide-binding domain of ferredoxin-NADP reductase (FNR) module"/>
    <property type="match status" value="1"/>
</dbReference>
<dbReference type="CDD" id="cd06193">
    <property type="entry name" value="siderophore_interacting"/>
    <property type="match status" value="1"/>
</dbReference>
<keyword evidence="3" id="KW-1185">Reference proteome</keyword>
<sequence>MPRTSATQTRLKPETSELLVLEVLATRRISPSFVRVTLGGRDIDRFRPMGFDQWFRLFIPVAEDSLERLPQKLSTLAYLKFLTISKTSRPVLRNYTVRDFRDDGPQGPELDVDLVLHGDDAHGTAGPASTWARTCAPGDVVAVLDEGISFAPDPALGHVVLVADETGLPAVAGILRSLPADTTGTVVVEIPTGDDRQDLEAPAGVDVRWVARGGSDEQPGHAALEAARALPVPTEPFYGWVVGESALPVGLRRHWVAAGVPKENIVFCGYWKVGKTH</sequence>
<gene>
    <name evidence="2" type="ORF">JAV76_08130</name>
</gene>
<organism evidence="2 3">
    <name type="scientific">Sanguibacter suaedae</name>
    <dbReference type="NCBI Taxonomy" id="2795737"/>
    <lineage>
        <taxon>Bacteria</taxon>
        <taxon>Bacillati</taxon>
        <taxon>Actinomycetota</taxon>
        <taxon>Actinomycetes</taxon>
        <taxon>Micrococcales</taxon>
        <taxon>Sanguibacteraceae</taxon>
        <taxon>Sanguibacter</taxon>
    </lineage>
</organism>
<dbReference type="SUPFAM" id="SSF63380">
    <property type="entry name" value="Riboflavin synthase domain-like"/>
    <property type="match status" value="1"/>
</dbReference>
<dbReference type="Gene3D" id="2.40.30.10">
    <property type="entry name" value="Translation factors"/>
    <property type="match status" value="1"/>
</dbReference>
<comment type="caution">
    <text evidence="2">The sequence shown here is derived from an EMBL/GenBank/DDBJ whole genome shotgun (WGS) entry which is preliminary data.</text>
</comment>
<dbReference type="Pfam" id="PF04954">
    <property type="entry name" value="SIP"/>
    <property type="match status" value="1"/>
</dbReference>
<dbReference type="InterPro" id="IPR039374">
    <property type="entry name" value="SIP_fam"/>
</dbReference>
<dbReference type="PANTHER" id="PTHR30157:SF0">
    <property type="entry name" value="NADPH-DEPENDENT FERRIC-CHELATE REDUCTASE"/>
    <property type="match status" value="1"/>
</dbReference>
<dbReference type="PROSITE" id="PS51384">
    <property type="entry name" value="FAD_FR"/>
    <property type="match status" value="1"/>
</dbReference>
<feature type="domain" description="FAD-binding FR-type" evidence="1">
    <location>
        <begin position="16"/>
        <end position="153"/>
    </location>
</feature>
<evidence type="ECO:0000313" key="3">
    <source>
        <dbReference type="Proteomes" id="UP000602087"/>
    </source>
</evidence>
<dbReference type="EMBL" id="JAEINH010000005">
    <property type="protein sequence ID" value="MBI9114977.1"/>
    <property type="molecule type" value="Genomic_DNA"/>
</dbReference>
<evidence type="ECO:0000313" key="2">
    <source>
        <dbReference type="EMBL" id="MBI9114977.1"/>
    </source>
</evidence>
<proteinExistence type="predicted"/>
<dbReference type="RefSeq" id="WP_198733537.1">
    <property type="nucleotide sequence ID" value="NZ_JAEINH010000005.1"/>
</dbReference>
<dbReference type="InterPro" id="IPR013113">
    <property type="entry name" value="SIP_FAD-bd"/>
</dbReference>
<reference evidence="2" key="1">
    <citation type="submission" date="2020-12" db="EMBL/GenBank/DDBJ databases">
        <title>Sanguibacter suaedae sp. nov., isolated from Suaeda aralocaspica.</title>
        <authorList>
            <person name="Ma Q."/>
        </authorList>
    </citation>
    <scope>NUCLEOTIDE SEQUENCE</scope>
    <source>
        <strain evidence="2">YZGR15</strain>
    </source>
</reference>